<dbReference type="Proteomes" id="UP000199428">
    <property type="component" value="Unassembled WGS sequence"/>
</dbReference>
<dbReference type="AlphaFoldDB" id="A0A1G5S572"/>
<accession>A0A1G5S572</accession>
<gene>
    <name evidence="1" type="ORF">SAMN02910350_02750</name>
</gene>
<evidence type="ECO:0000313" key="2">
    <source>
        <dbReference type="Proteomes" id="UP000199428"/>
    </source>
</evidence>
<sequence>MLKNFKYQKVYEKGKPVHQKFDSFSIKHPAMDLSRRAKIFSPFDALKGFNEELAVTENESNENYLQVERIPMEEFP</sequence>
<organism evidence="1 2">
    <name type="scientific">Pseudobutyrivibrio xylanivorans</name>
    <dbReference type="NCBI Taxonomy" id="185007"/>
    <lineage>
        <taxon>Bacteria</taxon>
        <taxon>Bacillati</taxon>
        <taxon>Bacillota</taxon>
        <taxon>Clostridia</taxon>
        <taxon>Lachnospirales</taxon>
        <taxon>Lachnospiraceae</taxon>
        <taxon>Pseudobutyrivibrio</taxon>
    </lineage>
</organism>
<evidence type="ECO:0000313" key="1">
    <source>
        <dbReference type="EMBL" id="SCZ81307.1"/>
    </source>
</evidence>
<name>A0A1G5S572_PSEXY</name>
<dbReference type="EMBL" id="FMWK01000020">
    <property type="protein sequence ID" value="SCZ81307.1"/>
    <property type="molecule type" value="Genomic_DNA"/>
</dbReference>
<reference evidence="1 2" key="1">
    <citation type="submission" date="2016-10" db="EMBL/GenBank/DDBJ databases">
        <authorList>
            <person name="de Groot N.N."/>
        </authorList>
    </citation>
    <scope>NUCLEOTIDE SEQUENCE [LARGE SCALE GENOMIC DNA]</scope>
    <source>
        <strain evidence="1 2">DSM 10317</strain>
    </source>
</reference>
<dbReference type="RefSeq" id="WP_036951773.1">
    <property type="nucleotide sequence ID" value="NZ_FMWK01000020.1"/>
</dbReference>
<protein>
    <submittedName>
        <fullName evidence="1">Uncharacterized protein</fullName>
    </submittedName>
</protein>
<proteinExistence type="predicted"/>